<dbReference type="PATRIC" id="fig|1319815.3.peg.1309"/>
<evidence type="ECO:0000256" key="3">
    <source>
        <dbReference type="ARBA" id="ARBA00022729"/>
    </source>
</evidence>
<dbReference type="InterPro" id="IPR039424">
    <property type="entry name" value="SBP_5"/>
</dbReference>
<evidence type="ECO:0000313" key="6">
    <source>
        <dbReference type="Proteomes" id="UP000017081"/>
    </source>
</evidence>
<dbReference type="Pfam" id="PF00496">
    <property type="entry name" value="SBP_bac_5"/>
    <property type="match status" value="1"/>
</dbReference>
<dbReference type="Gene3D" id="3.90.76.10">
    <property type="entry name" value="Dipeptide-binding Protein, Domain 1"/>
    <property type="match status" value="1"/>
</dbReference>
<dbReference type="PIRSF" id="PIRSF002741">
    <property type="entry name" value="MppA"/>
    <property type="match status" value="1"/>
</dbReference>
<proteinExistence type="inferred from homology"/>
<comment type="caution">
    <text evidence="5">The sequence shown here is derived from an EMBL/GenBank/DDBJ whole genome shotgun (WGS) entry which is preliminary data.</text>
</comment>
<dbReference type="Proteomes" id="UP000017081">
    <property type="component" value="Unassembled WGS sequence"/>
</dbReference>
<dbReference type="PANTHER" id="PTHR30290">
    <property type="entry name" value="PERIPLASMIC BINDING COMPONENT OF ABC TRANSPORTER"/>
    <property type="match status" value="1"/>
</dbReference>
<dbReference type="Gene3D" id="3.10.105.10">
    <property type="entry name" value="Dipeptide-binding Protein, Domain 3"/>
    <property type="match status" value="1"/>
</dbReference>
<keyword evidence="6" id="KW-1185">Reference proteome</keyword>
<protein>
    <recommendedName>
        <fullName evidence="4">Solute-binding protein family 5 domain-containing protein</fullName>
    </recommendedName>
</protein>
<dbReference type="GO" id="GO:1904680">
    <property type="term" value="F:peptide transmembrane transporter activity"/>
    <property type="evidence" value="ECO:0007669"/>
    <property type="project" value="TreeGrafter"/>
</dbReference>
<dbReference type="InterPro" id="IPR000914">
    <property type="entry name" value="SBP_5_dom"/>
</dbReference>
<evidence type="ECO:0000256" key="2">
    <source>
        <dbReference type="ARBA" id="ARBA00022448"/>
    </source>
</evidence>
<accession>U7VD68</accession>
<keyword evidence="3" id="KW-0732">Signal</keyword>
<evidence type="ECO:0000256" key="1">
    <source>
        <dbReference type="ARBA" id="ARBA00005695"/>
    </source>
</evidence>
<dbReference type="AlphaFoldDB" id="U7VD68"/>
<dbReference type="EMBL" id="AXZF01000053">
    <property type="protein sequence ID" value="ERT68713.1"/>
    <property type="molecule type" value="Genomic_DNA"/>
</dbReference>
<keyword evidence="2" id="KW-0813">Transport</keyword>
<dbReference type="PROSITE" id="PS51257">
    <property type="entry name" value="PROKAR_LIPOPROTEIN"/>
    <property type="match status" value="1"/>
</dbReference>
<organism evidence="5 6">
    <name type="scientific">Cetobacterium somerae ATCC BAA-474</name>
    <dbReference type="NCBI Taxonomy" id="1319815"/>
    <lineage>
        <taxon>Bacteria</taxon>
        <taxon>Fusobacteriati</taxon>
        <taxon>Fusobacteriota</taxon>
        <taxon>Fusobacteriia</taxon>
        <taxon>Fusobacteriales</taxon>
        <taxon>Fusobacteriaceae</taxon>
        <taxon>Cetobacterium</taxon>
    </lineage>
</organism>
<dbReference type="InterPro" id="IPR030678">
    <property type="entry name" value="Peptide/Ni-bd"/>
</dbReference>
<dbReference type="HOGENOM" id="CLU_017028_7_4_0"/>
<evidence type="ECO:0000259" key="4">
    <source>
        <dbReference type="Pfam" id="PF00496"/>
    </source>
</evidence>
<dbReference type="GO" id="GO:0042597">
    <property type="term" value="C:periplasmic space"/>
    <property type="evidence" value="ECO:0007669"/>
    <property type="project" value="UniProtKB-ARBA"/>
</dbReference>
<gene>
    <name evidence="5" type="ORF">HMPREF0202_01363</name>
</gene>
<dbReference type="eggNOG" id="COG0747">
    <property type="taxonomic scope" value="Bacteria"/>
</dbReference>
<reference evidence="5 6" key="1">
    <citation type="submission" date="2013-08" db="EMBL/GenBank/DDBJ databases">
        <authorList>
            <person name="Weinstock G."/>
            <person name="Sodergren E."/>
            <person name="Wylie T."/>
            <person name="Fulton L."/>
            <person name="Fulton R."/>
            <person name="Fronick C."/>
            <person name="O'Laughlin M."/>
            <person name="Godfrey J."/>
            <person name="Miner T."/>
            <person name="Herter B."/>
            <person name="Appelbaum E."/>
            <person name="Cordes M."/>
            <person name="Lek S."/>
            <person name="Wollam A."/>
            <person name="Pepin K.H."/>
            <person name="Palsikar V.B."/>
            <person name="Mitreva M."/>
            <person name="Wilson R.K."/>
        </authorList>
    </citation>
    <scope>NUCLEOTIDE SEQUENCE [LARGE SCALE GENOMIC DNA]</scope>
    <source>
        <strain evidence="5 6">ATCC BAA-474</strain>
    </source>
</reference>
<dbReference type="SUPFAM" id="SSF53850">
    <property type="entry name" value="Periplasmic binding protein-like II"/>
    <property type="match status" value="1"/>
</dbReference>
<dbReference type="GO" id="GO:0015833">
    <property type="term" value="P:peptide transport"/>
    <property type="evidence" value="ECO:0007669"/>
    <property type="project" value="TreeGrafter"/>
</dbReference>
<comment type="similarity">
    <text evidence="1">Belongs to the bacterial solute-binding protein 5 family.</text>
</comment>
<feature type="domain" description="Solute-binding protein family 5" evidence="4">
    <location>
        <begin position="78"/>
        <end position="424"/>
    </location>
</feature>
<dbReference type="RefSeq" id="WP_023050901.1">
    <property type="nucleotide sequence ID" value="NZ_CP173065.2"/>
</dbReference>
<dbReference type="PANTHER" id="PTHR30290:SF9">
    <property type="entry name" value="OLIGOPEPTIDE-BINDING PROTEIN APPA"/>
    <property type="match status" value="1"/>
</dbReference>
<dbReference type="STRING" id="1319815.HMPREF0202_01363"/>
<evidence type="ECO:0000313" key="5">
    <source>
        <dbReference type="EMBL" id="ERT68713.1"/>
    </source>
</evidence>
<dbReference type="GO" id="GO:0043190">
    <property type="term" value="C:ATP-binding cassette (ABC) transporter complex"/>
    <property type="evidence" value="ECO:0007669"/>
    <property type="project" value="InterPro"/>
</dbReference>
<sequence>MKPIEKSKKIKFLIFLIFTVIFFSCTKENTKNTDNTLKIAQSGNPRSLDVHNANDGFSLRINKQIYSRLVEIDGDRNIIPGLAESWNKVDDRTYDFKIRDNIKFHNGDKLQLEDIKFSFERMMKSPRISFIVPPIEKIEIVEPNTIRIVTKTPFAPLLYHLSHPALGIVSKKVIESSGENPEIVGTGPYKYNSWIIGDQVVLDKNNDYFLTPPSFDKLIFKTITEPTNREIALETKEIDVALDISTVDASKIKENSDLVLYTKPSYSYRYLGFNNKKDVFKNENLRKAIDYAIDKEAIVNIILNGYGDVANSVIAPNVFGFTDTVKNVGYNPEKAKELMKSLGNEGDITLELLTMGSSDEKAIAEVIQANLKEIGVDLKINIVESGTFYDLTEKGFFDMFLGSWGTVTGDADYGLYPMFHSKSIGSPGNRSFYSNETVDKLLDAGKITVVESERLKIYQQAQEQILKDTPHVMLYNSVIIVGAQKDLKGLNIHPVTLHDFYPLYREN</sequence>
<dbReference type="Gene3D" id="3.40.190.10">
    <property type="entry name" value="Periplasmic binding protein-like II"/>
    <property type="match status" value="1"/>
</dbReference>
<dbReference type="InterPro" id="IPR023765">
    <property type="entry name" value="SBP_5_CS"/>
</dbReference>
<name>U7VD68_9FUSO</name>
<dbReference type="PROSITE" id="PS01040">
    <property type="entry name" value="SBP_BACTERIAL_5"/>
    <property type="match status" value="1"/>
</dbReference>